<evidence type="ECO:0000313" key="2">
    <source>
        <dbReference type="EMBL" id="SDD04302.1"/>
    </source>
</evidence>
<reference evidence="2 3" key="1">
    <citation type="submission" date="2016-09" db="EMBL/GenBank/DDBJ databases">
        <authorList>
            <person name="Capua I."/>
            <person name="De Benedictis P."/>
            <person name="Joannis T."/>
            <person name="Lombin L.H."/>
            <person name="Cattoli G."/>
        </authorList>
    </citation>
    <scope>NUCLEOTIDE SEQUENCE [LARGE SCALE GENOMIC DNA]</scope>
    <source>
        <strain evidence="2 3">A7P-90m</strain>
    </source>
</reference>
<evidence type="ECO:0000313" key="3">
    <source>
        <dbReference type="Proteomes" id="UP000199452"/>
    </source>
</evidence>
<gene>
    <name evidence="2" type="ORF">SAMN05216323_107512</name>
</gene>
<dbReference type="Proteomes" id="UP000199452">
    <property type="component" value="Unassembled WGS sequence"/>
</dbReference>
<dbReference type="OrthoDB" id="974562at2"/>
<feature type="compositionally biased region" description="Low complexity" evidence="1">
    <location>
        <begin position="269"/>
        <end position="279"/>
    </location>
</feature>
<evidence type="ECO:0008006" key="4">
    <source>
        <dbReference type="Google" id="ProtNLM"/>
    </source>
</evidence>
<dbReference type="AlphaFoldDB" id="A0A1G6RI55"/>
<proteinExistence type="predicted"/>
<keyword evidence="3" id="KW-1185">Reference proteome</keyword>
<protein>
    <recommendedName>
        <fullName evidence="4">VWA domain-containing protein</fullName>
    </recommendedName>
</protein>
<name>A0A1G6RI55_9BACT</name>
<evidence type="ECO:0000256" key="1">
    <source>
        <dbReference type="SAM" id="MobiDB-lite"/>
    </source>
</evidence>
<accession>A0A1G6RI55</accession>
<dbReference type="STRING" id="1640674.SAMN05216323_107512"/>
<feature type="region of interest" description="Disordered" evidence="1">
    <location>
        <begin position="262"/>
        <end position="293"/>
    </location>
</feature>
<sequence>MNFTNHLNSILEQWKENWPKAKQVWNPYVRLREPQWCLSSKIASAEGLTQSFAMIRLSDHRIVIDLEKILQHDLSLFSTEILAHEIGHHIYSPANLHDNAMLLSRIRWGLADIEDRAPFVANLYADLLINDTLQRTKNLSMARVYQKINTNESNSKMWAFFMKTYEHLWRLEKGYLLNNRNLYSPQIDADAAIAASLIRSYSKRWLDGAGRFAALVYPYIMEENEYQDARKSFTLQLDSENAGEGGMVAGLAEIDIDSISEATDPRQESGSGNNNTGNSLEKSNSTGEGPKQRYLNPGKYIDLLKQVNPKANKQELISTYYKEIALPHLVKFPLETYNPSSMTLPEGTEGWDLSDPFEEIDWIETTISSPIIIPGYNVVKRIYGSSEDDSETHKPLDIYIGIDCSGSMVNPSSRFSWPVLAASIIGLSALRAGAKVMGCLSGEPGSFMESNGFISSERDILAVLTSYLGTGYSFGVPRLNTPFSNPSKIGSHIVLVTDDDIFSMLDAVKENKEESNWVIIERALKNAGGVGTLVLHSNQEWHKEEVTRLKEMGWFIYYVTNEEQLLDFASKFSTNHYSNRRKG</sequence>
<organism evidence="2 3">
    <name type="scientific">Williamwhitmania taraxaci</name>
    <dbReference type="NCBI Taxonomy" id="1640674"/>
    <lineage>
        <taxon>Bacteria</taxon>
        <taxon>Pseudomonadati</taxon>
        <taxon>Bacteroidota</taxon>
        <taxon>Bacteroidia</taxon>
        <taxon>Bacteroidales</taxon>
        <taxon>Williamwhitmaniaceae</taxon>
        <taxon>Williamwhitmania</taxon>
    </lineage>
</organism>
<dbReference type="RefSeq" id="WP_125869900.1">
    <property type="nucleotide sequence ID" value="NZ_FMYP01000075.1"/>
</dbReference>
<dbReference type="EMBL" id="FMYP01000075">
    <property type="protein sequence ID" value="SDD04302.1"/>
    <property type="molecule type" value="Genomic_DNA"/>
</dbReference>